<dbReference type="Proteomes" id="UP000001072">
    <property type="component" value="Unassembled WGS sequence"/>
</dbReference>
<dbReference type="GO" id="GO:0005681">
    <property type="term" value="C:spliceosomal complex"/>
    <property type="evidence" value="ECO:0007669"/>
    <property type="project" value="UniProtKB-KW"/>
</dbReference>
<dbReference type="FunFam" id="3.30.70.330:FF:000029">
    <property type="entry name" value="U2 small nuclear ribonucleoprotein B"/>
    <property type="match status" value="1"/>
</dbReference>
<dbReference type="SMART" id="SM00360">
    <property type="entry name" value="RRM"/>
    <property type="match status" value="2"/>
</dbReference>
<dbReference type="eggNOG" id="KOG4206">
    <property type="taxonomic scope" value="Eukaryota"/>
</dbReference>
<keyword evidence="7" id="KW-0508">mRNA splicing</keyword>
<evidence type="ECO:0000313" key="13">
    <source>
        <dbReference type="EMBL" id="EGF99412.1"/>
    </source>
</evidence>
<dbReference type="InterPro" id="IPR000504">
    <property type="entry name" value="RRM_dom"/>
</dbReference>
<keyword evidence="6 10" id="KW-0694">RNA-binding</keyword>
<evidence type="ECO:0000256" key="11">
    <source>
        <dbReference type="SAM" id="MobiDB-lite"/>
    </source>
</evidence>
<dbReference type="RefSeq" id="XP_007417290.1">
    <property type="nucleotide sequence ID" value="XM_007417228.1"/>
</dbReference>
<evidence type="ECO:0000256" key="8">
    <source>
        <dbReference type="ARBA" id="ARBA00023242"/>
    </source>
</evidence>
<dbReference type="Pfam" id="PF00076">
    <property type="entry name" value="RRM_1"/>
    <property type="match status" value="2"/>
</dbReference>
<keyword evidence="4" id="KW-0747">Spliceosome</keyword>
<sequence>MITPTPTTSKTQDPQTYSSASPSPTLYVQNLCDKLKKEDLRRMLYQLFSVHGKVLDVVALKGGQMRGQAFIVFRDLQGSTQAMRYLDGTLFLERELKIKYARKRSFATVKQIAGDEVLYQVRLGLIDPETLQDVARSKLTVSGAQAANVKQPADSAAAAAVKAAGSAPVLSGEDPNPVLFLEGLPAEVTDDMMAVLFQQYPGFQSVRLVPGRTGIGFVQYDTSTQSDMAKTALDGFQLAPGVMMKVGFARRG</sequence>
<reference evidence="14" key="1">
    <citation type="journal article" date="2011" name="Proc. Natl. Acad. Sci. U.S.A.">
        <title>Obligate biotrophy features unraveled by the genomic analysis of rust fungi.</title>
        <authorList>
            <person name="Duplessis S."/>
            <person name="Cuomo C.A."/>
            <person name="Lin Y.-C."/>
            <person name="Aerts A."/>
            <person name="Tisserant E."/>
            <person name="Veneault-Fourrey C."/>
            <person name="Joly D.L."/>
            <person name="Hacquard S."/>
            <person name="Amselem J."/>
            <person name="Cantarel B.L."/>
            <person name="Chiu R."/>
            <person name="Coutinho P.M."/>
            <person name="Feau N."/>
            <person name="Field M."/>
            <person name="Frey P."/>
            <person name="Gelhaye E."/>
            <person name="Goldberg J."/>
            <person name="Grabherr M.G."/>
            <person name="Kodira C.D."/>
            <person name="Kohler A."/>
            <person name="Kuees U."/>
            <person name="Lindquist E.A."/>
            <person name="Lucas S.M."/>
            <person name="Mago R."/>
            <person name="Mauceli E."/>
            <person name="Morin E."/>
            <person name="Murat C."/>
            <person name="Pangilinan J.L."/>
            <person name="Park R."/>
            <person name="Pearson M."/>
            <person name="Quesneville H."/>
            <person name="Rouhier N."/>
            <person name="Sakthikumar S."/>
            <person name="Salamov A.A."/>
            <person name="Schmutz J."/>
            <person name="Selles B."/>
            <person name="Shapiro H."/>
            <person name="Tanguay P."/>
            <person name="Tuskan G.A."/>
            <person name="Henrissat B."/>
            <person name="Van de Peer Y."/>
            <person name="Rouze P."/>
            <person name="Ellis J.G."/>
            <person name="Dodds P.N."/>
            <person name="Schein J.E."/>
            <person name="Zhong S."/>
            <person name="Hamelin R.C."/>
            <person name="Grigoriev I.V."/>
            <person name="Szabo L.J."/>
            <person name="Martin F."/>
        </authorList>
    </citation>
    <scope>NUCLEOTIDE SEQUENCE [LARGE SCALE GENOMIC DNA]</scope>
    <source>
        <strain evidence="14">98AG31 / pathotype 3-4-7</strain>
    </source>
</reference>
<evidence type="ECO:0000256" key="6">
    <source>
        <dbReference type="ARBA" id="ARBA00022884"/>
    </source>
</evidence>
<keyword evidence="8" id="KW-0539">Nucleus</keyword>
<dbReference type="InterPro" id="IPR012677">
    <property type="entry name" value="Nucleotide-bd_a/b_plait_sf"/>
</dbReference>
<evidence type="ECO:0000256" key="7">
    <source>
        <dbReference type="ARBA" id="ARBA00023187"/>
    </source>
</evidence>
<dbReference type="SUPFAM" id="SSF54928">
    <property type="entry name" value="RNA-binding domain, RBD"/>
    <property type="match status" value="1"/>
</dbReference>
<dbReference type="STRING" id="747676.F4S7H9"/>
<keyword evidence="14" id="KW-1185">Reference proteome</keyword>
<name>F4S7H9_MELLP</name>
<dbReference type="FunFam" id="3.30.70.330:FF:000039">
    <property type="entry name" value="U1 small nuclear ribonucleoprotein A"/>
    <property type="match status" value="1"/>
</dbReference>
<dbReference type="InParanoid" id="F4S7H9"/>
<accession>F4S7H9</accession>
<dbReference type="OrthoDB" id="277802at2759"/>
<dbReference type="Gene3D" id="3.30.70.330">
    <property type="match status" value="2"/>
</dbReference>
<dbReference type="GO" id="GO:0030532">
    <property type="term" value="C:small nuclear ribonucleoprotein complex"/>
    <property type="evidence" value="ECO:0007669"/>
    <property type="project" value="UniProtKB-ARBA"/>
</dbReference>
<evidence type="ECO:0000313" key="14">
    <source>
        <dbReference type="Proteomes" id="UP000001072"/>
    </source>
</evidence>
<dbReference type="EMBL" id="GL883159">
    <property type="protein sequence ID" value="EGF99412.1"/>
    <property type="molecule type" value="Genomic_DNA"/>
</dbReference>
<protein>
    <recommendedName>
        <fullName evidence="12">RRM domain-containing protein</fullName>
    </recommendedName>
</protein>
<evidence type="ECO:0000256" key="4">
    <source>
        <dbReference type="ARBA" id="ARBA00022728"/>
    </source>
</evidence>
<keyword evidence="5" id="KW-0677">Repeat</keyword>
<dbReference type="PANTHER" id="PTHR10501">
    <property type="entry name" value="U1 SMALL NUCLEAR RIBONUCLEOPROTEIN A/U2 SMALL NUCLEAR RIBONUCLEOPROTEIN B"/>
    <property type="match status" value="1"/>
</dbReference>
<dbReference type="KEGG" id="mlr:MELLADRAFT_40307"/>
<dbReference type="InterPro" id="IPR035979">
    <property type="entry name" value="RBD_domain_sf"/>
</dbReference>
<dbReference type="GO" id="GO:0003723">
    <property type="term" value="F:RNA binding"/>
    <property type="evidence" value="ECO:0007669"/>
    <property type="project" value="UniProtKB-UniRule"/>
</dbReference>
<feature type="region of interest" description="Disordered" evidence="11">
    <location>
        <begin position="1"/>
        <end position="22"/>
    </location>
</feature>
<evidence type="ECO:0000256" key="3">
    <source>
        <dbReference type="ARBA" id="ARBA00022664"/>
    </source>
</evidence>
<dbReference type="GeneID" id="18927878"/>
<organism evidence="14">
    <name type="scientific">Melampsora larici-populina (strain 98AG31 / pathotype 3-4-7)</name>
    <name type="common">Poplar leaf rust fungus</name>
    <dbReference type="NCBI Taxonomy" id="747676"/>
    <lineage>
        <taxon>Eukaryota</taxon>
        <taxon>Fungi</taxon>
        <taxon>Dikarya</taxon>
        <taxon>Basidiomycota</taxon>
        <taxon>Pucciniomycotina</taxon>
        <taxon>Pucciniomycetes</taxon>
        <taxon>Pucciniales</taxon>
        <taxon>Melampsoraceae</taxon>
        <taxon>Melampsora</taxon>
    </lineage>
</organism>
<proteinExistence type="inferred from homology"/>
<comment type="similarity">
    <text evidence="2">Belongs to the RRM U1 A/B'' family.</text>
</comment>
<dbReference type="GO" id="GO:0006397">
    <property type="term" value="P:mRNA processing"/>
    <property type="evidence" value="ECO:0007669"/>
    <property type="project" value="UniProtKB-KW"/>
</dbReference>
<comment type="subcellular location">
    <subcellularLocation>
        <location evidence="1">Nucleus</location>
    </subcellularLocation>
</comment>
<feature type="domain" description="RRM" evidence="12">
    <location>
        <begin position="24"/>
        <end position="103"/>
    </location>
</feature>
<keyword evidence="3" id="KW-0507">mRNA processing</keyword>
<dbReference type="HOGENOM" id="CLU_041869_1_1_1"/>
<dbReference type="CDD" id="cd12247">
    <property type="entry name" value="RRM2_U1A_like"/>
    <property type="match status" value="1"/>
</dbReference>
<keyword evidence="9" id="KW-0687">Ribonucleoprotein</keyword>
<evidence type="ECO:0000256" key="10">
    <source>
        <dbReference type="PROSITE-ProRule" id="PRU00176"/>
    </source>
</evidence>
<dbReference type="AlphaFoldDB" id="F4S7H9"/>
<dbReference type="GO" id="GO:0008380">
    <property type="term" value="P:RNA splicing"/>
    <property type="evidence" value="ECO:0007669"/>
    <property type="project" value="UniProtKB-KW"/>
</dbReference>
<evidence type="ECO:0000256" key="1">
    <source>
        <dbReference type="ARBA" id="ARBA00004123"/>
    </source>
</evidence>
<evidence type="ECO:0000259" key="12">
    <source>
        <dbReference type="PROSITE" id="PS50102"/>
    </source>
</evidence>
<evidence type="ECO:0000256" key="2">
    <source>
        <dbReference type="ARBA" id="ARBA00007243"/>
    </source>
</evidence>
<evidence type="ECO:0000256" key="5">
    <source>
        <dbReference type="ARBA" id="ARBA00022737"/>
    </source>
</evidence>
<dbReference type="PROSITE" id="PS50102">
    <property type="entry name" value="RRM"/>
    <property type="match status" value="2"/>
</dbReference>
<feature type="domain" description="RRM" evidence="12">
    <location>
        <begin position="177"/>
        <end position="251"/>
    </location>
</feature>
<gene>
    <name evidence="13" type="ORF">MELLADRAFT_40307</name>
</gene>
<dbReference type="CDD" id="cd12246">
    <property type="entry name" value="RRM1_U1A_like"/>
    <property type="match status" value="1"/>
</dbReference>
<dbReference type="VEuPathDB" id="FungiDB:MELLADRAFT_40307"/>
<evidence type="ECO:0000256" key="9">
    <source>
        <dbReference type="ARBA" id="ARBA00023274"/>
    </source>
</evidence>